<evidence type="ECO:0000313" key="5">
    <source>
        <dbReference type="Proteomes" id="UP000014227"/>
    </source>
</evidence>
<accession>S0EYC3</accession>
<evidence type="ECO:0000256" key="2">
    <source>
        <dbReference type="SAM" id="MobiDB-lite"/>
    </source>
</evidence>
<keyword evidence="5" id="KW-1185">Reference proteome</keyword>
<evidence type="ECO:0000256" key="3">
    <source>
        <dbReference type="SAM" id="Phobius"/>
    </source>
</evidence>
<gene>
    <name evidence="4" type="ORF">CCALI_01005</name>
</gene>
<feature type="transmembrane region" description="Helical" evidence="3">
    <location>
        <begin position="364"/>
        <end position="381"/>
    </location>
</feature>
<dbReference type="RefSeq" id="WP_016482377.1">
    <property type="nucleotide sequence ID" value="NC_021487.1"/>
</dbReference>
<dbReference type="AlphaFoldDB" id="S0EYC3"/>
<feature type="transmembrane region" description="Helical" evidence="3">
    <location>
        <begin position="313"/>
        <end position="332"/>
    </location>
</feature>
<keyword evidence="3" id="KW-1133">Transmembrane helix</keyword>
<dbReference type="Proteomes" id="UP000014227">
    <property type="component" value="Chromosome I"/>
</dbReference>
<dbReference type="PATRIC" id="fig|1303518.3.peg.1017"/>
<protein>
    <submittedName>
        <fullName evidence="4">Uncharacterized protein</fullName>
    </submittedName>
</protein>
<reference evidence="5" key="1">
    <citation type="submission" date="2013-03" db="EMBL/GenBank/DDBJ databases">
        <title>Genome sequence of Chthonomonas calidirosea, the first sequenced genome from the Armatimonadetes phylum (formally candidate division OP10).</title>
        <authorList>
            <person name="Lee K.C.Y."/>
            <person name="Morgan X.C."/>
            <person name="Dunfield P.F."/>
            <person name="Tamas I."/>
            <person name="Houghton K.M."/>
            <person name="Vyssotski M."/>
            <person name="Ryan J.L.J."/>
            <person name="Lagutin K."/>
            <person name="McDonald I.R."/>
            <person name="Stott M.B."/>
        </authorList>
    </citation>
    <scope>NUCLEOTIDE SEQUENCE [LARGE SCALE GENOMIC DNA]</scope>
    <source>
        <strain evidence="5">DSM 23976 / ICMP 18418 / T49</strain>
    </source>
</reference>
<sequence>MDDPDVVAGLEKEGRAVVNGRVEEPSSASMEVKGASEATKQALFWPSGFASDMVWHVPPIGLSPEERARQEALLNQLEGHCRDFPRRFWLLRWNYWTRAVAATEEQRAVEHEVQELLEQLKAENAKEQARLAKQIELLREREAELRIELLQERRRFAESVGRAGLRLPDGLLKQEMASQGGEQRPSAAVEPRKVIEALEEIPDLDEIAGEHGVRPEEQKGFFALLLNMFMQILAPLVAGLLLALCLGTLVGLLDLDTLLRADGLPRLGVAAALGFVIVYLMGEIYHAVVGMLSRSLEAYDSAVRVPRLHKQTTIAVLCLVGALVLGLAEVTAEGMGLRMLHHQQILREERVQDRRSDQDHEMPLPIYMLIGLLISGPYLLYKSTKGWSEVEEQMRRAWLRHQQRAVMEARSKDPVVQELLQHAYALEGMEKTLQELRTELADMEQQRLNLSTPTLPSVISERRQAARAAAVGEATRLQQMLENLVGAMEPLPEQPEIAKPAPASRNGFLAGRW</sequence>
<keyword evidence="1" id="KW-0175">Coiled coil</keyword>
<dbReference type="HOGENOM" id="CLU_530716_0_0_0"/>
<dbReference type="InParanoid" id="S0EYC3"/>
<feature type="transmembrane region" description="Helical" evidence="3">
    <location>
        <begin position="269"/>
        <end position="292"/>
    </location>
</feature>
<organism evidence="4 5">
    <name type="scientific">Chthonomonas calidirosea (strain DSM 23976 / ICMP 18418 / T49)</name>
    <dbReference type="NCBI Taxonomy" id="1303518"/>
    <lineage>
        <taxon>Bacteria</taxon>
        <taxon>Bacillati</taxon>
        <taxon>Armatimonadota</taxon>
        <taxon>Chthonomonadia</taxon>
        <taxon>Chthonomonadales</taxon>
        <taxon>Chthonomonadaceae</taxon>
        <taxon>Chthonomonas</taxon>
    </lineage>
</organism>
<feature type="region of interest" description="Disordered" evidence="2">
    <location>
        <begin position="494"/>
        <end position="513"/>
    </location>
</feature>
<proteinExistence type="predicted"/>
<dbReference type="EMBL" id="HF951689">
    <property type="protein sequence ID" value="CCW34827.1"/>
    <property type="molecule type" value="Genomic_DNA"/>
</dbReference>
<feature type="transmembrane region" description="Helical" evidence="3">
    <location>
        <begin position="221"/>
        <end position="249"/>
    </location>
</feature>
<feature type="coiled-coil region" evidence="1">
    <location>
        <begin position="99"/>
        <end position="160"/>
    </location>
</feature>
<dbReference type="STRING" id="454171.CP488_00151"/>
<keyword evidence="3" id="KW-0812">Transmembrane</keyword>
<dbReference type="KEGG" id="ccz:CCALI_01005"/>
<keyword evidence="3" id="KW-0472">Membrane</keyword>
<evidence type="ECO:0000313" key="4">
    <source>
        <dbReference type="EMBL" id="CCW34827.1"/>
    </source>
</evidence>
<name>S0EYC3_CHTCT</name>
<evidence type="ECO:0000256" key="1">
    <source>
        <dbReference type="SAM" id="Coils"/>
    </source>
</evidence>